<comment type="caution">
    <text evidence="11">The sequence shown here is derived from an EMBL/GenBank/DDBJ whole genome shotgun (WGS) entry which is preliminary data.</text>
</comment>
<keyword evidence="7" id="KW-0539">Nucleus</keyword>
<keyword evidence="4" id="KW-0862">Zinc</keyword>
<evidence type="ECO:0000256" key="3">
    <source>
        <dbReference type="ARBA" id="ARBA00022737"/>
    </source>
</evidence>
<keyword evidence="5" id="KW-0805">Transcription regulation</keyword>
<organism evidence="11 12">
    <name type="scientific">Chara braunii</name>
    <name type="common">Braun's stonewort</name>
    <dbReference type="NCBI Taxonomy" id="69332"/>
    <lineage>
        <taxon>Eukaryota</taxon>
        <taxon>Viridiplantae</taxon>
        <taxon>Streptophyta</taxon>
        <taxon>Charophyceae</taxon>
        <taxon>Charales</taxon>
        <taxon>Characeae</taxon>
        <taxon>Chara</taxon>
    </lineage>
</organism>
<dbReference type="Gramene" id="GBG70921">
    <property type="protein sequence ID" value="GBG70921"/>
    <property type="gene ID" value="CBR_g8223"/>
</dbReference>
<dbReference type="InterPro" id="IPR051979">
    <property type="entry name" value="B-box_zinc_finger"/>
</dbReference>
<dbReference type="GO" id="GO:0005634">
    <property type="term" value="C:nucleus"/>
    <property type="evidence" value="ECO:0007669"/>
    <property type="project" value="UniProtKB-SubCell"/>
</dbReference>
<evidence type="ECO:0000256" key="7">
    <source>
        <dbReference type="ARBA" id="ARBA00023242"/>
    </source>
</evidence>
<feature type="domain" description="B box-type" evidence="10">
    <location>
        <begin position="1"/>
        <end position="47"/>
    </location>
</feature>
<dbReference type="Proteomes" id="UP000265515">
    <property type="component" value="Unassembled WGS sequence"/>
</dbReference>
<evidence type="ECO:0000256" key="5">
    <source>
        <dbReference type="ARBA" id="ARBA00023015"/>
    </source>
</evidence>
<evidence type="ECO:0000313" key="12">
    <source>
        <dbReference type="Proteomes" id="UP000265515"/>
    </source>
</evidence>
<dbReference type="GO" id="GO:0008270">
    <property type="term" value="F:zinc ion binding"/>
    <property type="evidence" value="ECO:0007669"/>
    <property type="project" value="UniProtKB-KW"/>
</dbReference>
<feature type="compositionally biased region" description="Basic and acidic residues" evidence="9">
    <location>
        <begin position="287"/>
        <end position="318"/>
    </location>
</feature>
<reference evidence="11 12" key="1">
    <citation type="journal article" date="2018" name="Cell">
        <title>The Chara Genome: Secondary Complexity and Implications for Plant Terrestrialization.</title>
        <authorList>
            <person name="Nishiyama T."/>
            <person name="Sakayama H."/>
            <person name="Vries J.D."/>
            <person name="Buschmann H."/>
            <person name="Saint-Marcoux D."/>
            <person name="Ullrich K.K."/>
            <person name="Haas F.B."/>
            <person name="Vanderstraeten L."/>
            <person name="Becker D."/>
            <person name="Lang D."/>
            <person name="Vosolsobe S."/>
            <person name="Rombauts S."/>
            <person name="Wilhelmsson P.K.I."/>
            <person name="Janitza P."/>
            <person name="Kern R."/>
            <person name="Heyl A."/>
            <person name="Rumpler F."/>
            <person name="Villalobos L.I.A.C."/>
            <person name="Clay J.M."/>
            <person name="Skokan R."/>
            <person name="Toyoda A."/>
            <person name="Suzuki Y."/>
            <person name="Kagoshima H."/>
            <person name="Schijlen E."/>
            <person name="Tajeshwar N."/>
            <person name="Catarino B."/>
            <person name="Hetherington A.J."/>
            <person name="Saltykova A."/>
            <person name="Bonnot C."/>
            <person name="Breuninger H."/>
            <person name="Symeonidi A."/>
            <person name="Radhakrishnan G.V."/>
            <person name="Van Nieuwerburgh F."/>
            <person name="Deforce D."/>
            <person name="Chang C."/>
            <person name="Karol K.G."/>
            <person name="Hedrich R."/>
            <person name="Ulvskov P."/>
            <person name="Glockner G."/>
            <person name="Delwiche C.F."/>
            <person name="Petrasek J."/>
            <person name="Van de Peer Y."/>
            <person name="Friml J."/>
            <person name="Beilby M."/>
            <person name="Dolan L."/>
            <person name="Kohara Y."/>
            <person name="Sugano S."/>
            <person name="Fujiyama A."/>
            <person name="Delaux P.-M."/>
            <person name="Quint M."/>
            <person name="TheiBen G."/>
            <person name="Hagemann M."/>
            <person name="Harholt J."/>
            <person name="Dunand C."/>
            <person name="Zachgo S."/>
            <person name="Langdale J."/>
            <person name="Maumus F."/>
            <person name="Straeten D.V.D."/>
            <person name="Gould S.B."/>
            <person name="Rensing S.A."/>
        </authorList>
    </citation>
    <scope>NUCLEOTIDE SEQUENCE [LARGE SCALE GENOMIC DNA]</scope>
    <source>
        <strain evidence="11 12">S276</strain>
    </source>
</reference>
<sequence length="326" mass="35930">MRTLCDVCEAAPAQYFCAADEAALCMTCDEKVHGCNKLASRHVRLELAEARAVPRCDICENAPAFFFCGIDGTSLCLQCDMDVHTGGKKAHARYLLMGQRVELPMKKVREVAVAGAMLKSQPVKTQLSHHHQHSKQGRDVQNSRMQVRAAERQRPQVTERQSVCAEQPAAHSPQPGCPLKSDTAGGGDGVSPDQVNRGPPADCAVPAMHVTAMEGNERDDAGEGESARRDEQGRTQERECIDLNSRPRHLKIVKRAEAALEQSRSSDDDCPGVVPEVDPGNSSGVMEEIKAPHWQSEEPRTLEERRHRLDTAKHERLLPSKKRARV</sequence>
<evidence type="ECO:0000256" key="1">
    <source>
        <dbReference type="ARBA" id="ARBA00004123"/>
    </source>
</evidence>
<keyword evidence="8" id="KW-0863">Zinc-finger</keyword>
<evidence type="ECO:0000313" key="11">
    <source>
        <dbReference type="EMBL" id="GBG70921.1"/>
    </source>
</evidence>
<protein>
    <recommendedName>
        <fullName evidence="10">B box-type domain-containing protein</fullName>
    </recommendedName>
</protein>
<feature type="region of interest" description="Disordered" evidence="9">
    <location>
        <begin position="215"/>
        <end position="239"/>
    </location>
</feature>
<dbReference type="PROSITE" id="PS50119">
    <property type="entry name" value="ZF_BBOX"/>
    <property type="match status" value="1"/>
</dbReference>
<dbReference type="PANTHER" id="PTHR31832:SF5">
    <property type="entry name" value="OS09G0527900 PROTEIN"/>
    <property type="match status" value="1"/>
</dbReference>
<keyword evidence="2" id="KW-0479">Metal-binding</keyword>
<dbReference type="PANTHER" id="PTHR31832">
    <property type="entry name" value="B-BOX ZINC FINGER PROTEIN 22"/>
    <property type="match status" value="1"/>
</dbReference>
<dbReference type="Gene3D" id="3.30.160.60">
    <property type="entry name" value="Classic Zinc Finger"/>
    <property type="match status" value="1"/>
</dbReference>
<evidence type="ECO:0000256" key="8">
    <source>
        <dbReference type="PROSITE-ProRule" id="PRU00024"/>
    </source>
</evidence>
<comment type="subcellular location">
    <subcellularLocation>
        <location evidence="1">Nucleus</location>
    </subcellularLocation>
</comment>
<evidence type="ECO:0000256" key="9">
    <source>
        <dbReference type="SAM" id="MobiDB-lite"/>
    </source>
</evidence>
<dbReference type="GO" id="GO:0006355">
    <property type="term" value="P:regulation of DNA-templated transcription"/>
    <property type="evidence" value="ECO:0007669"/>
    <property type="project" value="TreeGrafter"/>
</dbReference>
<evidence type="ECO:0000256" key="2">
    <source>
        <dbReference type="ARBA" id="ARBA00022723"/>
    </source>
</evidence>
<keyword evidence="3" id="KW-0677">Repeat</keyword>
<dbReference type="OrthoDB" id="153872at2759"/>
<dbReference type="CDD" id="cd19821">
    <property type="entry name" value="Bbox1_BBX-like"/>
    <property type="match status" value="1"/>
</dbReference>
<dbReference type="STRING" id="69332.A0A388KLJ7"/>
<evidence type="ECO:0000256" key="4">
    <source>
        <dbReference type="ARBA" id="ARBA00022833"/>
    </source>
</evidence>
<evidence type="ECO:0000256" key="6">
    <source>
        <dbReference type="ARBA" id="ARBA00023163"/>
    </source>
</evidence>
<dbReference type="InterPro" id="IPR049808">
    <property type="entry name" value="CONSTANS-like_Bbox1"/>
</dbReference>
<dbReference type="InterPro" id="IPR000315">
    <property type="entry name" value="Znf_B-box"/>
</dbReference>
<proteinExistence type="predicted"/>
<name>A0A388KLJ7_CHABU</name>
<accession>A0A388KLJ7</accession>
<evidence type="ECO:0000259" key="10">
    <source>
        <dbReference type="PROSITE" id="PS50119"/>
    </source>
</evidence>
<gene>
    <name evidence="11" type="ORF">CBR_g8223</name>
</gene>
<keyword evidence="12" id="KW-1185">Reference proteome</keyword>
<dbReference type="EMBL" id="BFEA01000138">
    <property type="protein sequence ID" value="GBG70921.1"/>
    <property type="molecule type" value="Genomic_DNA"/>
</dbReference>
<feature type="region of interest" description="Disordered" evidence="9">
    <location>
        <begin position="122"/>
        <end position="203"/>
    </location>
</feature>
<dbReference type="GO" id="GO:0009640">
    <property type="term" value="P:photomorphogenesis"/>
    <property type="evidence" value="ECO:0007669"/>
    <property type="project" value="TreeGrafter"/>
</dbReference>
<dbReference type="AlphaFoldDB" id="A0A388KLJ7"/>
<dbReference type="SMART" id="SM00336">
    <property type="entry name" value="BBOX"/>
    <property type="match status" value="2"/>
</dbReference>
<keyword evidence="6" id="KW-0804">Transcription</keyword>
<feature type="region of interest" description="Disordered" evidence="9">
    <location>
        <begin position="260"/>
        <end position="326"/>
    </location>
</feature>
<dbReference type="Pfam" id="PF00643">
    <property type="entry name" value="zf-B_box"/>
    <property type="match status" value="1"/>
</dbReference>